<feature type="domain" description="Tyrosinase copper-binding" evidence="8">
    <location>
        <begin position="330"/>
        <end position="341"/>
    </location>
</feature>
<evidence type="ECO:0000256" key="5">
    <source>
        <dbReference type="ARBA" id="ARBA00023101"/>
    </source>
</evidence>
<dbReference type="OrthoDB" id="6132182at2759"/>
<dbReference type="SUPFAM" id="SSF48056">
    <property type="entry name" value="Di-copper centre-containing domain"/>
    <property type="match status" value="1"/>
</dbReference>
<evidence type="ECO:0000256" key="4">
    <source>
        <dbReference type="ARBA" id="ARBA00023008"/>
    </source>
</evidence>
<accession>A0A9W4XG49</accession>
<dbReference type="GO" id="GO:0004503">
    <property type="term" value="F:tyrosinase activity"/>
    <property type="evidence" value="ECO:0007669"/>
    <property type="project" value="UniProtKB-EC"/>
</dbReference>
<comment type="catalytic activity">
    <reaction evidence="7">
        <text>L-tyrosine + O2 = L-dopaquinone + H2O</text>
        <dbReference type="Rhea" id="RHEA:18117"/>
        <dbReference type="ChEBI" id="CHEBI:15377"/>
        <dbReference type="ChEBI" id="CHEBI:15379"/>
        <dbReference type="ChEBI" id="CHEBI:57924"/>
        <dbReference type="ChEBI" id="CHEBI:58315"/>
        <dbReference type="EC" id="1.14.18.1"/>
    </reaction>
</comment>
<keyword evidence="10" id="KW-1185">Reference proteome</keyword>
<sequence length="588" mass="63376">MKIPTVGVASLLAVNAYGSPLLSSDAFSSVSGVNSNVKRQGPGSYYAITGAKGGVQPRVEIRDLEKAGGEMWNLFLLALAEFKAIDQNVIDSYYQIAGIHGMPWESWDGVDGINPLPNMGYCPHNQLLFGVWHRPYLILFELQEVASGIADTFPTATRTKYQEAASSLRIPFWDWAKAVPTDQPLFPSSMSNEKATVSFPNGTTASIDNPLYEYRFHPLDNTQINGTGCGLGAGPSGGLPSVCDNSLMTVRAHATASNYGTLEDNLRRYHASRRTSLYNVLSQSQTFTQMSNADLCGGSSSVGDIESIHNPIHIAFFPGHMSPASVSAFDPAFWFHHANVDRQIALWQAVFPETYLESCDAGSGTWTIERGQLLDADSPLTPFHKNAAGDFWTATNSRNINDMGYTYPELANNPSNASIVAAIKAQYSGPPDVPVGTAQAKSQASSSSKRELFLAEVKLPPYGLDDGKTGSSPYNVLVSLEGVEEIAGMASTLGSASVRDDKITPVPVDLTSALNKAIADGATTAEKARDYLKANLKYQVELGGVDIPKEDIPLLEVSLISVDVEVAQSEDTFDRWVGDFKQHGTIQA</sequence>
<keyword evidence="5" id="KW-0470">Melanin biosynthesis</keyword>
<dbReference type="Proteomes" id="UP001152607">
    <property type="component" value="Unassembled WGS sequence"/>
</dbReference>
<protein>
    <recommendedName>
        <fullName evidence="2">tyrosinase</fullName>
        <ecNumber evidence="2">1.14.18.1</ecNumber>
    </recommendedName>
</protein>
<dbReference type="EMBL" id="CAOQHR010000002">
    <property type="protein sequence ID" value="CAI6323107.1"/>
    <property type="molecule type" value="Genomic_DNA"/>
</dbReference>
<dbReference type="PANTHER" id="PTHR11474:SF76">
    <property type="entry name" value="SHKT DOMAIN-CONTAINING PROTEIN"/>
    <property type="match status" value="1"/>
</dbReference>
<evidence type="ECO:0000256" key="3">
    <source>
        <dbReference type="ARBA" id="ARBA00022723"/>
    </source>
</evidence>
<name>A0A9W4XG49_9PLEO</name>
<comment type="catalytic activity">
    <reaction evidence="6">
        <text>2 L-dopa + O2 = 2 L-dopaquinone + 2 H2O</text>
        <dbReference type="Rhea" id="RHEA:34287"/>
        <dbReference type="ChEBI" id="CHEBI:15377"/>
        <dbReference type="ChEBI" id="CHEBI:15379"/>
        <dbReference type="ChEBI" id="CHEBI:57504"/>
        <dbReference type="ChEBI" id="CHEBI:57924"/>
        <dbReference type="EC" id="1.14.18.1"/>
    </reaction>
</comment>
<dbReference type="GO" id="GO:0046872">
    <property type="term" value="F:metal ion binding"/>
    <property type="evidence" value="ECO:0007669"/>
    <property type="project" value="UniProtKB-KW"/>
</dbReference>
<comment type="similarity">
    <text evidence="1">Belongs to the tyrosinase family.</text>
</comment>
<dbReference type="PANTHER" id="PTHR11474">
    <property type="entry name" value="TYROSINASE FAMILY MEMBER"/>
    <property type="match status" value="1"/>
</dbReference>
<evidence type="ECO:0000256" key="1">
    <source>
        <dbReference type="ARBA" id="ARBA00009928"/>
    </source>
</evidence>
<dbReference type="AlphaFoldDB" id="A0A9W4XG49"/>
<dbReference type="Pfam" id="PF00264">
    <property type="entry name" value="Tyrosinase"/>
    <property type="match status" value="1"/>
</dbReference>
<evidence type="ECO:0000256" key="7">
    <source>
        <dbReference type="ARBA" id="ARBA00048881"/>
    </source>
</evidence>
<proteinExistence type="inferred from homology"/>
<evidence type="ECO:0000256" key="2">
    <source>
        <dbReference type="ARBA" id="ARBA00011906"/>
    </source>
</evidence>
<reference evidence="9" key="1">
    <citation type="submission" date="2023-01" db="EMBL/GenBank/DDBJ databases">
        <authorList>
            <person name="Van Ghelder C."/>
            <person name="Rancurel C."/>
        </authorList>
    </citation>
    <scope>NUCLEOTIDE SEQUENCE</scope>
    <source>
        <strain evidence="9">CNCM I-4278</strain>
    </source>
</reference>
<dbReference type="PROSITE" id="PS00498">
    <property type="entry name" value="TYROSINASE_2"/>
    <property type="match status" value="1"/>
</dbReference>
<evidence type="ECO:0000256" key="6">
    <source>
        <dbReference type="ARBA" id="ARBA00048233"/>
    </source>
</evidence>
<dbReference type="PRINTS" id="PR00092">
    <property type="entry name" value="TYROSINASE"/>
</dbReference>
<evidence type="ECO:0000313" key="9">
    <source>
        <dbReference type="EMBL" id="CAI6323107.1"/>
    </source>
</evidence>
<dbReference type="Gene3D" id="1.10.1280.10">
    <property type="entry name" value="Di-copper center containing domain from catechol oxidase"/>
    <property type="match status" value="1"/>
</dbReference>
<keyword evidence="4" id="KW-0186">Copper</keyword>
<gene>
    <name evidence="9" type="ORF">PDIGIT_LOCUS3677</name>
</gene>
<keyword evidence="3" id="KW-0479">Metal-binding</keyword>
<dbReference type="InterPro" id="IPR050316">
    <property type="entry name" value="Tyrosinase/Hemocyanin"/>
</dbReference>
<dbReference type="InterPro" id="IPR008922">
    <property type="entry name" value="Di-copper_centre_dom_sf"/>
</dbReference>
<dbReference type="GO" id="GO:0042438">
    <property type="term" value="P:melanin biosynthetic process"/>
    <property type="evidence" value="ECO:0007669"/>
    <property type="project" value="UniProtKB-KW"/>
</dbReference>
<evidence type="ECO:0000313" key="10">
    <source>
        <dbReference type="Proteomes" id="UP001152607"/>
    </source>
</evidence>
<dbReference type="InterPro" id="IPR002227">
    <property type="entry name" value="Tyrosinase_Cu-bd"/>
</dbReference>
<evidence type="ECO:0000259" key="8">
    <source>
        <dbReference type="PROSITE" id="PS00498"/>
    </source>
</evidence>
<organism evidence="9 10">
    <name type="scientific">Periconia digitata</name>
    <dbReference type="NCBI Taxonomy" id="1303443"/>
    <lineage>
        <taxon>Eukaryota</taxon>
        <taxon>Fungi</taxon>
        <taxon>Dikarya</taxon>
        <taxon>Ascomycota</taxon>
        <taxon>Pezizomycotina</taxon>
        <taxon>Dothideomycetes</taxon>
        <taxon>Pleosporomycetidae</taxon>
        <taxon>Pleosporales</taxon>
        <taxon>Massarineae</taxon>
        <taxon>Periconiaceae</taxon>
        <taxon>Periconia</taxon>
    </lineage>
</organism>
<dbReference type="EC" id="1.14.18.1" evidence="2"/>
<comment type="caution">
    <text evidence="9">The sequence shown here is derived from an EMBL/GenBank/DDBJ whole genome shotgun (WGS) entry which is preliminary data.</text>
</comment>